<dbReference type="Pfam" id="PF00725">
    <property type="entry name" value="3HCDH"/>
    <property type="match status" value="1"/>
</dbReference>
<dbReference type="NCBIfam" id="NF042925">
    <property type="entry name" value="FHMPC_DH"/>
    <property type="match status" value="1"/>
</dbReference>
<feature type="binding site" evidence="4">
    <location>
        <position position="116"/>
    </location>
    <ligand>
        <name>NAD(+)</name>
        <dbReference type="ChEBI" id="CHEBI:57540"/>
    </ligand>
</feature>
<dbReference type="InterPro" id="IPR006180">
    <property type="entry name" value="3-OHacyl-CoA_DH_CS"/>
</dbReference>
<dbReference type="Proteomes" id="UP000643405">
    <property type="component" value="Unassembled WGS sequence"/>
</dbReference>
<feature type="binding site" evidence="4">
    <location>
        <position position="32"/>
    </location>
    <ligand>
        <name>NAD(+)</name>
        <dbReference type="ChEBI" id="CHEBI:57540"/>
    </ligand>
</feature>
<dbReference type="InterPro" id="IPR036291">
    <property type="entry name" value="NAD(P)-bd_dom_sf"/>
</dbReference>
<feature type="binding site" evidence="4">
    <location>
        <begin position="9"/>
        <end position="14"/>
    </location>
    <ligand>
        <name>NAD(+)</name>
        <dbReference type="ChEBI" id="CHEBI:57540"/>
    </ligand>
</feature>
<dbReference type="GO" id="GO:0016616">
    <property type="term" value="F:oxidoreductase activity, acting on the CH-OH group of donors, NAD or NADP as acceptor"/>
    <property type="evidence" value="ECO:0007669"/>
    <property type="project" value="InterPro"/>
</dbReference>
<dbReference type="EMBL" id="JACVVX010000003">
    <property type="protein sequence ID" value="MBD0415256.1"/>
    <property type="molecule type" value="Genomic_DNA"/>
</dbReference>
<dbReference type="PANTHER" id="PTHR48075">
    <property type="entry name" value="3-HYDROXYACYL-COA DEHYDROGENASE FAMILY PROTEIN"/>
    <property type="match status" value="1"/>
</dbReference>
<dbReference type="GO" id="GO:0070403">
    <property type="term" value="F:NAD+ binding"/>
    <property type="evidence" value="ECO:0007669"/>
    <property type="project" value="InterPro"/>
</dbReference>
<dbReference type="InterPro" id="IPR008927">
    <property type="entry name" value="6-PGluconate_DH-like_C_sf"/>
</dbReference>
<dbReference type="RefSeq" id="WP_188165055.1">
    <property type="nucleotide sequence ID" value="NZ_JACVVX010000003.1"/>
</dbReference>
<dbReference type="Pfam" id="PF02737">
    <property type="entry name" value="3HCDH_N"/>
    <property type="match status" value="1"/>
</dbReference>
<dbReference type="InterPro" id="IPR006108">
    <property type="entry name" value="3HC_DH_C"/>
</dbReference>
<dbReference type="PANTHER" id="PTHR48075:SF5">
    <property type="entry name" value="3-HYDROXYBUTYRYL-COA DEHYDROGENASE"/>
    <property type="match status" value="1"/>
</dbReference>
<feature type="domain" description="3-hydroxyacyl-CoA dehydrogenase NAD binding" evidence="6">
    <location>
        <begin position="5"/>
        <end position="181"/>
    </location>
</feature>
<dbReference type="GO" id="GO:0006631">
    <property type="term" value="P:fatty acid metabolic process"/>
    <property type="evidence" value="ECO:0007669"/>
    <property type="project" value="InterPro"/>
</dbReference>
<sequence length="309" mass="33051">MIQRIAIIGMGTMGPGMAARLARAGMQVSAYDVAPPAIERAQSMLGVAETVLDSLGIAAPSTGSGTVRFTNDIADAISGADLVIENVPENISVKAEVYRLIDGLVAPDTIVASDTSGIPITQLQAHISNPARFVGMHWSNPPHIIPMIEVIAGEQTADETVQTIRELIRSLGLLPVVVKKDVPGFVENRVLYALLREVVDLVERGVIEPEDIDTCVSWGIGYKLAVVGPMALLDMAGLDIYNSVSTFLNSDLADRKDVAPMVGKKIAAGTLGIKSGEGIYSYTPERIVELQRERARKLVAIRRILEGTD</sequence>
<keyword evidence="4" id="KW-0520">NAD</keyword>
<dbReference type="Gene3D" id="3.40.50.720">
    <property type="entry name" value="NAD(P)-binding Rossmann-like Domain"/>
    <property type="match status" value="1"/>
</dbReference>
<feature type="site" description="Important for catalytic activity" evidence="3">
    <location>
        <position position="137"/>
    </location>
</feature>
<feature type="binding site" evidence="4">
    <location>
        <position position="89"/>
    </location>
    <ligand>
        <name>NAD(+)</name>
        <dbReference type="ChEBI" id="CHEBI:57540"/>
    </ligand>
</feature>
<feature type="binding site" evidence="4">
    <location>
        <position position="140"/>
    </location>
    <ligand>
        <name>NAD(+)</name>
        <dbReference type="ChEBI" id="CHEBI:57540"/>
    </ligand>
</feature>
<organism evidence="7 8">
    <name type="scientific">Oryzicola mucosus</name>
    <dbReference type="NCBI Taxonomy" id="2767425"/>
    <lineage>
        <taxon>Bacteria</taxon>
        <taxon>Pseudomonadati</taxon>
        <taxon>Pseudomonadota</taxon>
        <taxon>Alphaproteobacteria</taxon>
        <taxon>Hyphomicrobiales</taxon>
        <taxon>Phyllobacteriaceae</taxon>
        <taxon>Oryzicola</taxon>
    </lineage>
</organism>
<evidence type="ECO:0000259" key="6">
    <source>
        <dbReference type="Pfam" id="PF02737"/>
    </source>
</evidence>
<dbReference type="SUPFAM" id="SSF48179">
    <property type="entry name" value="6-phosphogluconate dehydrogenase C-terminal domain-like"/>
    <property type="match status" value="1"/>
</dbReference>
<feature type="domain" description="3-hydroxyacyl-CoA dehydrogenase C-terminal" evidence="5">
    <location>
        <begin position="184"/>
        <end position="282"/>
    </location>
</feature>
<keyword evidence="8" id="KW-1185">Reference proteome</keyword>
<feature type="binding site" evidence="4">
    <location>
        <position position="94"/>
    </location>
    <ligand>
        <name>NAD(+)</name>
        <dbReference type="ChEBI" id="CHEBI:57540"/>
    </ligand>
</feature>
<dbReference type="Gene3D" id="1.10.1040.10">
    <property type="entry name" value="N-(1-d-carboxylethyl)-l-norvaline Dehydrogenase, domain 2"/>
    <property type="match status" value="1"/>
</dbReference>
<dbReference type="PROSITE" id="PS00067">
    <property type="entry name" value="3HCDH"/>
    <property type="match status" value="1"/>
</dbReference>
<reference evidence="7" key="1">
    <citation type="submission" date="2020-09" db="EMBL/GenBank/DDBJ databases">
        <title>Genome seq and assembly of Tianweitania sp.</title>
        <authorList>
            <person name="Chhetri G."/>
        </authorList>
    </citation>
    <scope>NUCLEOTIDE SEQUENCE</scope>
    <source>
        <strain evidence="7">Rool2</strain>
    </source>
</reference>
<comment type="similarity">
    <text evidence="1">Belongs to the 3-hydroxyacyl-CoA dehydrogenase family.</text>
</comment>
<gene>
    <name evidence="7" type="ORF">ICI42_11375</name>
</gene>
<keyword evidence="2" id="KW-0560">Oxidoreductase</keyword>
<dbReference type="InterPro" id="IPR006176">
    <property type="entry name" value="3-OHacyl-CoA_DH_NAD-bd"/>
</dbReference>
<evidence type="ECO:0000256" key="3">
    <source>
        <dbReference type="PIRSR" id="PIRSR000105-1"/>
    </source>
</evidence>
<proteinExistence type="inferred from homology"/>
<protein>
    <submittedName>
        <fullName evidence="7">NAD(P)-binding domain-containing protein</fullName>
    </submittedName>
</protein>
<dbReference type="InterPro" id="IPR013328">
    <property type="entry name" value="6PGD_dom2"/>
</dbReference>
<evidence type="ECO:0000256" key="2">
    <source>
        <dbReference type="ARBA" id="ARBA00023002"/>
    </source>
</evidence>
<dbReference type="PIRSF" id="PIRSF000105">
    <property type="entry name" value="HCDH"/>
    <property type="match status" value="1"/>
</dbReference>
<accession>A0A8J6U085</accession>
<evidence type="ECO:0000313" key="7">
    <source>
        <dbReference type="EMBL" id="MBD0415256.1"/>
    </source>
</evidence>
<name>A0A8J6U085_9HYPH</name>
<dbReference type="InterPro" id="IPR053562">
    <property type="entry name" value="3-Hydroxyacyl-CoA_DH-like"/>
</dbReference>
<evidence type="ECO:0000256" key="1">
    <source>
        <dbReference type="ARBA" id="ARBA00009463"/>
    </source>
</evidence>
<evidence type="ECO:0000313" key="8">
    <source>
        <dbReference type="Proteomes" id="UP000643405"/>
    </source>
</evidence>
<dbReference type="AlphaFoldDB" id="A0A8J6U085"/>
<dbReference type="InterPro" id="IPR022694">
    <property type="entry name" value="3-OHacyl-CoA_DH"/>
</dbReference>
<evidence type="ECO:0000259" key="5">
    <source>
        <dbReference type="Pfam" id="PF00725"/>
    </source>
</evidence>
<dbReference type="SUPFAM" id="SSF51735">
    <property type="entry name" value="NAD(P)-binding Rossmann-fold domains"/>
    <property type="match status" value="1"/>
</dbReference>
<comment type="caution">
    <text evidence="7">The sequence shown here is derived from an EMBL/GenBank/DDBJ whole genome shotgun (WGS) entry which is preliminary data.</text>
</comment>
<evidence type="ECO:0000256" key="4">
    <source>
        <dbReference type="PIRSR" id="PIRSR000105-2"/>
    </source>
</evidence>
<feature type="binding site" evidence="4">
    <location>
        <position position="274"/>
    </location>
    <ligand>
        <name>NAD(+)</name>
        <dbReference type="ChEBI" id="CHEBI:57540"/>
    </ligand>
</feature>